<protein>
    <submittedName>
        <fullName evidence="1">Uncharacterized protein</fullName>
    </submittedName>
</protein>
<dbReference type="AlphaFoldDB" id="A0A438M5L8"/>
<accession>A0A438M5L8</accession>
<reference evidence="1 2" key="1">
    <citation type="submission" date="2019-01" db="EMBL/GenBank/DDBJ databases">
        <title>Sequencing the genomes of 1000 actinobacteria strains.</title>
        <authorList>
            <person name="Klenk H.-P."/>
        </authorList>
    </citation>
    <scope>NUCLEOTIDE SEQUENCE [LARGE SCALE GENOMIC DNA]</scope>
    <source>
        <strain evidence="1 2">DSM 43925</strain>
    </source>
</reference>
<comment type="caution">
    <text evidence="1">The sequence shown here is derived from an EMBL/GenBank/DDBJ whole genome shotgun (WGS) entry which is preliminary data.</text>
</comment>
<organism evidence="1 2">
    <name type="scientific">Nonomuraea polychroma</name>
    <dbReference type="NCBI Taxonomy" id="46176"/>
    <lineage>
        <taxon>Bacteria</taxon>
        <taxon>Bacillati</taxon>
        <taxon>Actinomycetota</taxon>
        <taxon>Actinomycetes</taxon>
        <taxon>Streptosporangiales</taxon>
        <taxon>Streptosporangiaceae</taxon>
        <taxon>Nonomuraea</taxon>
    </lineage>
</organism>
<gene>
    <name evidence="1" type="ORF">EDD27_3564</name>
</gene>
<dbReference type="Proteomes" id="UP000284824">
    <property type="component" value="Unassembled WGS sequence"/>
</dbReference>
<proteinExistence type="predicted"/>
<name>A0A438M5L8_9ACTN</name>
<evidence type="ECO:0000313" key="1">
    <source>
        <dbReference type="EMBL" id="RVX41099.1"/>
    </source>
</evidence>
<keyword evidence="2" id="KW-1185">Reference proteome</keyword>
<dbReference type="EMBL" id="SAUN01000001">
    <property type="protein sequence ID" value="RVX41099.1"/>
    <property type="molecule type" value="Genomic_DNA"/>
</dbReference>
<evidence type="ECO:0000313" key="2">
    <source>
        <dbReference type="Proteomes" id="UP000284824"/>
    </source>
</evidence>
<sequence length="46" mass="4734">MCSVLDTASRKSTAMNRQALAPLNGSQSNALTIAACLTEAIAAKHC</sequence>